<sequence>MAQHQVTLTKQWGYWSQDGYELNNNTWGLHNATSGAQSTHYDGKSGPGIAWSSDWEWQGGENEVKSYVYGARQFERPLVSDIKSLPTQVSWGYNRSDIRANVAYDIFTDPDREHKNSSGEYELMIWLGVYGGVWPITEAKRPIARINICGYDWDVFFGYNHGGAMKVYSFLPVHGPIFQFSADVKYFFDYLTHEHQFPAQNQHMLIYQFGTEAFTGGPAHFAVPQFIADVRT</sequence>
<evidence type="ECO:0000313" key="4">
    <source>
        <dbReference type="Proteomes" id="UP000813385"/>
    </source>
</evidence>
<evidence type="ECO:0000256" key="2">
    <source>
        <dbReference type="RuleBase" id="RU361163"/>
    </source>
</evidence>
<evidence type="ECO:0000256" key="1">
    <source>
        <dbReference type="ARBA" id="ARBA00005519"/>
    </source>
</evidence>
<keyword evidence="2" id="KW-0624">Polysaccharide degradation</keyword>
<name>A0A8K0TFL7_9PEZI</name>
<dbReference type="EMBL" id="JAGPXD010000003">
    <property type="protein sequence ID" value="KAH7362705.1"/>
    <property type="molecule type" value="Genomic_DNA"/>
</dbReference>
<keyword evidence="2" id="KW-0326">Glycosidase</keyword>
<gene>
    <name evidence="3" type="ORF">B0T11DRAFT_241462</name>
</gene>
<dbReference type="InterPro" id="IPR002594">
    <property type="entry name" value="GH12"/>
</dbReference>
<dbReference type="OrthoDB" id="89349at2759"/>
<protein>
    <submittedName>
        <fullName evidence="3">Endoglucanase-1</fullName>
    </submittedName>
</protein>
<dbReference type="SUPFAM" id="SSF49899">
    <property type="entry name" value="Concanavalin A-like lectins/glucanases"/>
    <property type="match status" value="1"/>
</dbReference>
<dbReference type="Gene3D" id="2.60.120.180">
    <property type="match status" value="1"/>
</dbReference>
<dbReference type="PANTHER" id="PTHR34002">
    <property type="entry name" value="BLR1656 PROTEIN"/>
    <property type="match status" value="1"/>
</dbReference>
<organism evidence="3 4">
    <name type="scientific">Plectosphaerella cucumerina</name>
    <dbReference type="NCBI Taxonomy" id="40658"/>
    <lineage>
        <taxon>Eukaryota</taxon>
        <taxon>Fungi</taxon>
        <taxon>Dikarya</taxon>
        <taxon>Ascomycota</taxon>
        <taxon>Pezizomycotina</taxon>
        <taxon>Sordariomycetes</taxon>
        <taxon>Hypocreomycetidae</taxon>
        <taxon>Glomerellales</taxon>
        <taxon>Plectosphaerellaceae</taxon>
        <taxon>Plectosphaerella</taxon>
    </lineage>
</organism>
<dbReference type="GO" id="GO:0000272">
    <property type="term" value="P:polysaccharide catabolic process"/>
    <property type="evidence" value="ECO:0007669"/>
    <property type="project" value="UniProtKB-KW"/>
</dbReference>
<keyword evidence="2" id="KW-0119">Carbohydrate metabolism</keyword>
<comment type="caution">
    <text evidence="3">The sequence shown here is derived from an EMBL/GenBank/DDBJ whole genome shotgun (WGS) entry which is preliminary data.</text>
</comment>
<dbReference type="AlphaFoldDB" id="A0A8K0TFL7"/>
<keyword evidence="2" id="KW-0378">Hydrolase</keyword>
<dbReference type="Pfam" id="PF01670">
    <property type="entry name" value="Glyco_hydro_12"/>
    <property type="match status" value="1"/>
</dbReference>
<dbReference type="InterPro" id="IPR013320">
    <property type="entry name" value="ConA-like_dom_sf"/>
</dbReference>
<evidence type="ECO:0000313" key="3">
    <source>
        <dbReference type="EMBL" id="KAH7362705.1"/>
    </source>
</evidence>
<keyword evidence="4" id="KW-1185">Reference proteome</keyword>
<reference evidence="3" key="1">
    <citation type="journal article" date="2021" name="Nat. Commun.">
        <title>Genetic determinants of endophytism in the Arabidopsis root mycobiome.</title>
        <authorList>
            <person name="Mesny F."/>
            <person name="Miyauchi S."/>
            <person name="Thiergart T."/>
            <person name="Pickel B."/>
            <person name="Atanasova L."/>
            <person name="Karlsson M."/>
            <person name="Huettel B."/>
            <person name="Barry K.W."/>
            <person name="Haridas S."/>
            <person name="Chen C."/>
            <person name="Bauer D."/>
            <person name="Andreopoulos W."/>
            <person name="Pangilinan J."/>
            <person name="LaButti K."/>
            <person name="Riley R."/>
            <person name="Lipzen A."/>
            <person name="Clum A."/>
            <person name="Drula E."/>
            <person name="Henrissat B."/>
            <person name="Kohler A."/>
            <person name="Grigoriev I.V."/>
            <person name="Martin F.M."/>
            <person name="Hacquard S."/>
        </authorList>
    </citation>
    <scope>NUCLEOTIDE SEQUENCE</scope>
    <source>
        <strain evidence="3">MPI-CAGE-AT-0016</strain>
    </source>
</reference>
<dbReference type="InterPro" id="IPR013319">
    <property type="entry name" value="GH11/12"/>
</dbReference>
<comment type="similarity">
    <text evidence="1 2">Belongs to the glycosyl hydrolase 12 (cellulase H) family.</text>
</comment>
<dbReference type="GO" id="GO:0008810">
    <property type="term" value="F:cellulase activity"/>
    <property type="evidence" value="ECO:0007669"/>
    <property type="project" value="InterPro"/>
</dbReference>
<proteinExistence type="inferred from homology"/>
<accession>A0A8K0TFL7</accession>
<dbReference type="Proteomes" id="UP000813385">
    <property type="component" value="Unassembled WGS sequence"/>
</dbReference>
<dbReference type="PANTHER" id="PTHR34002:SF10">
    <property type="entry name" value="PUTATIVE-RELATED"/>
    <property type="match status" value="1"/>
</dbReference>